<sequence length="159" mass="16320">MSLAVSSLGVAVVTGAARGIGRAVALRLAKDGYDVGLNDLPTAAESLEGVAKEITALGRRPYIALGDVSVSANVQNILSTTVENLGELNVLSEWDKVLSVNALSTFLCYKYAALQMIKQGKGGSIIGASSVAGRQAYANAALYSASKFAIRGLTQAAGK</sequence>
<reference evidence="3" key="1">
    <citation type="submission" date="2021-02" db="EMBL/GenBank/DDBJ databases">
        <authorList>
            <person name="Nieuwenhuis M."/>
            <person name="Van De Peppel L.J.J."/>
        </authorList>
    </citation>
    <scope>NUCLEOTIDE SEQUENCE</scope>
    <source>
        <strain evidence="3">D49</strain>
    </source>
</reference>
<evidence type="ECO:0000313" key="3">
    <source>
        <dbReference type="EMBL" id="KAG5638038.1"/>
    </source>
</evidence>
<dbReference type="EMBL" id="JABCKI010005786">
    <property type="protein sequence ID" value="KAG5638038.1"/>
    <property type="molecule type" value="Genomic_DNA"/>
</dbReference>
<accession>A0A9P7K5S0</accession>
<dbReference type="GO" id="GO:0006633">
    <property type="term" value="P:fatty acid biosynthetic process"/>
    <property type="evidence" value="ECO:0007669"/>
    <property type="project" value="TreeGrafter"/>
</dbReference>
<dbReference type="Proteomes" id="UP000717328">
    <property type="component" value="Unassembled WGS sequence"/>
</dbReference>
<dbReference type="AlphaFoldDB" id="A0A9P7K5S0"/>
<dbReference type="GO" id="GO:0048038">
    <property type="term" value="F:quinone binding"/>
    <property type="evidence" value="ECO:0007669"/>
    <property type="project" value="TreeGrafter"/>
</dbReference>
<organism evidence="3 4">
    <name type="scientific">Sphagnurus paluster</name>
    <dbReference type="NCBI Taxonomy" id="117069"/>
    <lineage>
        <taxon>Eukaryota</taxon>
        <taxon>Fungi</taxon>
        <taxon>Dikarya</taxon>
        <taxon>Basidiomycota</taxon>
        <taxon>Agaricomycotina</taxon>
        <taxon>Agaricomycetes</taxon>
        <taxon>Agaricomycetidae</taxon>
        <taxon>Agaricales</taxon>
        <taxon>Tricholomatineae</taxon>
        <taxon>Lyophyllaceae</taxon>
        <taxon>Sphagnurus</taxon>
    </lineage>
</organism>
<dbReference type="GO" id="GO:0016616">
    <property type="term" value="F:oxidoreductase activity, acting on the CH-OH group of donors, NAD or NADP as acceptor"/>
    <property type="evidence" value="ECO:0007669"/>
    <property type="project" value="TreeGrafter"/>
</dbReference>
<protein>
    <submittedName>
        <fullName evidence="3">Uncharacterized protein</fullName>
    </submittedName>
</protein>
<dbReference type="OrthoDB" id="498125at2759"/>
<dbReference type="InterPro" id="IPR036291">
    <property type="entry name" value="NAD(P)-bd_dom_sf"/>
</dbReference>
<dbReference type="PANTHER" id="PTHR42760:SF121">
    <property type="entry name" value="3-OXOACYL-(ACYL-CARRIER-PROTEIN) REDUCTASE"/>
    <property type="match status" value="1"/>
</dbReference>
<dbReference type="Pfam" id="PF00106">
    <property type="entry name" value="adh_short"/>
    <property type="match status" value="1"/>
</dbReference>
<comment type="caution">
    <text evidence="3">The sequence shown here is derived from an EMBL/GenBank/DDBJ whole genome shotgun (WGS) entry which is preliminary data.</text>
</comment>
<comment type="similarity">
    <text evidence="1">Belongs to the short-chain dehydrogenases/reductases (SDR) family.</text>
</comment>
<evidence type="ECO:0000256" key="2">
    <source>
        <dbReference type="ARBA" id="ARBA00022857"/>
    </source>
</evidence>
<dbReference type="PROSITE" id="PS00061">
    <property type="entry name" value="ADH_SHORT"/>
    <property type="match status" value="1"/>
</dbReference>
<keyword evidence="2" id="KW-0521">NADP</keyword>
<keyword evidence="4" id="KW-1185">Reference proteome</keyword>
<gene>
    <name evidence="3" type="ORF">H0H81_002158</name>
</gene>
<dbReference type="InterPro" id="IPR020904">
    <property type="entry name" value="Sc_DH/Rdtase_CS"/>
</dbReference>
<name>A0A9P7K5S0_9AGAR</name>
<dbReference type="Gene3D" id="3.40.50.720">
    <property type="entry name" value="NAD(P)-binding Rossmann-like Domain"/>
    <property type="match status" value="2"/>
</dbReference>
<evidence type="ECO:0000313" key="4">
    <source>
        <dbReference type="Proteomes" id="UP000717328"/>
    </source>
</evidence>
<reference evidence="3" key="2">
    <citation type="submission" date="2021-10" db="EMBL/GenBank/DDBJ databases">
        <title>Phylogenomics reveals ancestral predisposition of the termite-cultivated fungus Termitomyces towards a domesticated lifestyle.</title>
        <authorList>
            <person name="Auxier B."/>
            <person name="Grum-Grzhimaylo A."/>
            <person name="Cardenas M.E."/>
            <person name="Lodge J.D."/>
            <person name="Laessoe T."/>
            <person name="Pedersen O."/>
            <person name="Smith M.E."/>
            <person name="Kuyper T.W."/>
            <person name="Franco-Molano E.A."/>
            <person name="Baroni T.J."/>
            <person name="Aanen D.K."/>
        </authorList>
    </citation>
    <scope>NUCLEOTIDE SEQUENCE</scope>
    <source>
        <strain evidence="3">D49</strain>
    </source>
</reference>
<dbReference type="PANTHER" id="PTHR42760">
    <property type="entry name" value="SHORT-CHAIN DEHYDROGENASES/REDUCTASES FAMILY MEMBER"/>
    <property type="match status" value="1"/>
</dbReference>
<evidence type="ECO:0000256" key="1">
    <source>
        <dbReference type="ARBA" id="ARBA00006484"/>
    </source>
</evidence>
<dbReference type="InterPro" id="IPR002347">
    <property type="entry name" value="SDR_fam"/>
</dbReference>
<dbReference type="SUPFAM" id="SSF51735">
    <property type="entry name" value="NAD(P)-binding Rossmann-fold domains"/>
    <property type="match status" value="1"/>
</dbReference>
<dbReference type="PRINTS" id="PR00081">
    <property type="entry name" value="GDHRDH"/>
</dbReference>
<proteinExistence type="inferred from homology"/>